<dbReference type="EMBL" id="CP036343">
    <property type="protein sequence ID" value="QDT91122.1"/>
    <property type="molecule type" value="Genomic_DNA"/>
</dbReference>
<sequence>MDCLFDLAADESFEETEFGILLFSLFAGIFSAEARGCQGGLNRIGWRYESIWARSGVIFGRFRDERLRSAATRRHTSRTGADVRTDYLEKRGLNRMHTTNKCRVFQCSVNWARARHRTTFIAVGAAGSSAICSRSSGLLPAFTGGWFAQWWYPHLMIRVALLARYLDRTHDTQPFG</sequence>
<evidence type="ECO:0000313" key="2">
    <source>
        <dbReference type="Proteomes" id="UP000316855"/>
    </source>
</evidence>
<name>A0A517VDP6_9PLAN</name>
<proteinExistence type="predicted"/>
<dbReference type="AlphaFoldDB" id="A0A517VDP6"/>
<protein>
    <submittedName>
        <fullName evidence="1">Uncharacterized protein</fullName>
    </submittedName>
</protein>
<dbReference type="Proteomes" id="UP000316855">
    <property type="component" value="Chromosome"/>
</dbReference>
<gene>
    <name evidence="1" type="ORF">Pan161_27770</name>
</gene>
<reference evidence="1 2" key="1">
    <citation type="submission" date="2019-02" db="EMBL/GenBank/DDBJ databases">
        <title>Deep-cultivation of Planctomycetes and their phenomic and genomic characterization uncovers novel biology.</title>
        <authorList>
            <person name="Wiegand S."/>
            <person name="Jogler M."/>
            <person name="Boedeker C."/>
            <person name="Pinto D."/>
            <person name="Vollmers J."/>
            <person name="Rivas-Marin E."/>
            <person name="Kohn T."/>
            <person name="Peeters S.H."/>
            <person name="Heuer A."/>
            <person name="Rast P."/>
            <person name="Oberbeckmann S."/>
            <person name="Bunk B."/>
            <person name="Jeske O."/>
            <person name="Meyerdierks A."/>
            <person name="Storesund J.E."/>
            <person name="Kallscheuer N."/>
            <person name="Luecker S."/>
            <person name="Lage O.M."/>
            <person name="Pohl T."/>
            <person name="Merkel B.J."/>
            <person name="Hornburger P."/>
            <person name="Mueller R.-W."/>
            <person name="Bruemmer F."/>
            <person name="Labrenz M."/>
            <person name="Spormann A.M."/>
            <person name="Op den Camp H."/>
            <person name="Overmann J."/>
            <person name="Amann R."/>
            <person name="Jetten M.S.M."/>
            <person name="Mascher T."/>
            <person name="Medema M.H."/>
            <person name="Devos D.P."/>
            <person name="Kaster A.-K."/>
            <person name="Ovreas L."/>
            <person name="Rohde M."/>
            <person name="Galperin M.Y."/>
            <person name="Jogler C."/>
        </authorList>
    </citation>
    <scope>NUCLEOTIDE SEQUENCE [LARGE SCALE GENOMIC DNA]</scope>
    <source>
        <strain evidence="1 2">Pan161</strain>
    </source>
</reference>
<organism evidence="1 2">
    <name type="scientific">Gimesia algae</name>
    <dbReference type="NCBI Taxonomy" id="2527971"/>
    <lineage>
        <taxon>Bacteria</taxon>
        <taxon>Pseudomonadati</taxon>
        <taxon>Planctomycetota</taxon>
        <taxon>Planctomycetia</taxon>
        <taxon>Planctomycetales</taxon>
        <taxon>Planctomycetaceae</taxon>
        <taxon>Gimesia</taxon>
    </lineage>
</organism>
<accession>A0A517VDP6</accession>
<dbReference type="KEGG" id="gax:Pan161_27770"/>
<evidence type="ECO:0000313" key="1">
    <source>
        <dbReference type="EMBL" id="QDT91122.1"/>
    </source>
</evidence>
<keyword evidence="2" id="KW-1185">Reference proteome</keyword>